<evidence type="ECO:0000313" key="1">
    <source>
        <dbReference type="EMBL" id="SBS83738.1"/>
    </source>
</evidence>
<reference evidence="2" key="1">
    <citation type="submission" date="2016-05" db="EMBL/GenBank/DDBJ databases">
        <authorList>
            <person name="Lavstsen T."/>
            <person name="Jespersen J.S."/>
        </authorList>
    </citation>
    <scope>NUCLEOTIDE SEQUENCE [LARGE SCALE GENOMIC DNA]</scope>
</reference>
<dbReference type="EMBL" id="FLQV01003488">
    <property type="protein sequence ID" value="SBT02524.1"/>
    <property type="molecule type" value="Genomic_DNA"/>
</dbReference>
<evidence type="ECO:0000313" key="2">
    <source>
        <dbReference type="EMBL" id="SBT02524.1"/>
    </source>
</evidence>
<dbReference type="EMBL" id="FLQU01000309">
    <property type="protein sequence ID" value="SBS83738.1"/>
    <property type="molecule type" value="Genomic_DNA"/>
</dbReference>
<reference evidence="3 4" key="2">
    <citation type="submission" date="2016-05" db="EMBL/GenBank/DDBJ databases">
        <authorList>
            <person name="Naeem Raeece"/>
        </authorList>
    </citation>
    <scope>NUCLEOTIDE SEQUENCE [LARGE SCALE GENOMIC DNA]</scope>
</reference>
<sequence length="131" mass="15153">MQIQPHGVDYMCKNGKPRNNMVKLLHLQKLHLERVFIISMYIGPLRRREGVGSKNLIHFKTDEGMAYRAPIYIIALFPNQDGADNFPKGQQMSTPIARPFCHFELRVSKQALDHIAPPNFRVLSKIKKRKT</sequence>
<organism evidence="2 3">
    <name type="scientific">Plasmodium ovale curtisi</name>
    <dbReference type="NCBI Taxonomy" id="864141"/>
    <lineage>
        <taxon>Eukaryota</taxon>
        <taxon>Sar</taxon>
        <taxon>Alveolata</taxon>
        <taxon>Apicomplexa</taxon>
        <taxon>Aconoidasida</taxon>
        <taxon>Haemosporida</taxon>
        <taxon>Plasmodiidae</taxon>
        <taxon>Plasmodium</taxon>
        <taxon>Plasmodium (Plasmodium)</taxon>
    </lineage>
</organism>
<dbReference type="AlphaFoldDB" id="A0A1A8XF65"/>
<protein>
    <submittedName>
        <fullName evidence="2">Uncharacterized protein</fullName>
    </submittedName>
</protein>
<dbReference type="Proteomes" id="UP000078560">
    <property type="component" value="Unassembled WGS sequence"/>
</dbReference>
<name>A0A1A8XF65_PLAOA</name>
<accession>A0A1A8XF65</accession>
<evidence type="ECO:0000313" key="4">
    <source>
        <dbReference type="Proteomes" id="UP000078560"/>
    </source>
</evidence>
<dbReference type="Proteomes" id="UP000078546">
    <property type="component" value="Unassembled WGS sequence"/>
</dbReference>
<gene>
    <name evidence="2" type="ORF">POVCU1_077910</name>
    <name evidence="1" type="ORF">POVCU2_0022580</name>
</gene>
<evidence type="ECO:0000313" key="3">
    <source>
        <dbReference type="Proteomes" id="UP000078546"/>
    </source>
</evidence>
<proteinExistence type="predicted"/>